<dbReference type="PANTHER" id="PTHR46797">
    <property type="entry name" value="HTH-TYPE TRANSCRIPTIONAL REGULATOR"/>
    <property type="match status" value="1"/>
</dbReference>
<evidence type="ECO:0000313" key="6">
    <source>
        <dbReference type="Proteomes" id="UP000802098"/>
    </source>
</evidence>
<evidence type="ECO:0000256" key="3">
    <source>
        <dbReference type="SAM" id="Phobius"/>
    </source>
</evidence>
<protein>
    <submittedName>
        <fullName evidence="5">Helix-turn-helix domain-containing protein</fullName>
    </submittedName>
</protein>
<accession>A0ABX0HU62</accession>
<dbReference type="EMBL" id="JAAOCD010000003">
    <property type="protein sequence ID" value="NHK98573.1"/>
    <property type="molecule type" value="Genomic_DNA"/>
</dbReference>
<dbReference type="Proteomes" id="UP000802098">
    <property type="component" value="Unassembled WGS sequence"/>
</dbReference>
<gene>
    <name evidence="5" type="ORF">G7087_09325</name>
</gene>
<dbReference type="RefSeq" id="WP_009858367.1">
    <property type="nucleotide sequence ID" value="NZ_JAAOCD010000003.1"/>
</dbReference>
<feature type="transmembrane region" description="Helical" evidence="3">
    <location>
        <begin position="135"/>
        <end position="157"/>
    </location>
</feature>
<dbReference type="Gene3D" id="1.10.260.40">
    <property type="entry name" value="lambda repressor-like DNA-binding domains"/>
    <property type="match status" value="1"/>
</dbReference>
<dbReference type="SMART" id="SM00530">
    <property type="entry name" value="HTH_XRE"/>
    <property type="match status" value="1"/>
</dbReference>
<feature type="domain" description="HTH cro/C1-type" evidence="4">
    <location>
        <begin position="3"/>
        <end position="56"/>
    </location>
</feature>
<reference evidence="5 6" key="1">
    <citation type="submission" date="2020-03" db="EMBL/GenBank/DDBJ databases">
        <title>Rubrivivax benzoatilyticus JA2 (sequenced after 10 years sub-culturing).</title>
        <authorList>
            <person name="Gupta D."/>
            <person name="Chintalapati S."/>
            <person name="Chintalapati V.R."/>
        </authorList>
    </citation>
    <scope>NUCLEOTIDE SEQUENCE [LARGE SCALE GENOMIC DNA]</scope>
    <source>
        <strain evidence="5 6">JA2-Mal</strain>
    </source>
</reference>
<keyword evidence="3" id="KW-0472">Membrane</keyword>
<feature type="compositionally biased region" description="Low complexity" evidence="2">
    <location>
        <begin position="63"/>
        <end position="73"/>
    </location>
</feature>
<sequence length="180" mass="19689">MLVQKLRIQRGWSQQQLAELSGLSVRTIQRIERGQPASAETLKSLASVFEIDFSVLMPADAPAPEPETAMAAETPPPPAAPPATTASADAARLSAEERLALRHVRRLRAFYGQLASYAGVMLMLLAINLLTTPGYLWVVWPALGWGIGLVVQAAGVWGPSRFLGPEWERRQIEKRLGRPL</sequence>
<evidence type="ECO:0000256" key="1">
    <source>
        <dbReference type="ARBA" id="ARBA00023125"/>
    </source>
</evidence>
<evidence type="ECO:0000313" key="5">
    <source>
        <dbReference type="EMBL" id="NHK98573.1"/>
    </source>
</evidence>
<feature type="transmembrane region" description="Helical" evidence="3">
    <location>
        <begin position="109"/>
        <end position="129"/>
    </location>
</feature>
<evidence type="ECO:0000259" key="4">
    <source>
        <dbReference type="PROSITE" id="PS50943"/>
    </source>
</evidence>
<keyword evidence="6" id="KW-1185">Reference proteome</keyword>
<dbReference type="Pfam" id="PF01381">
    <property type="entry name" value="HTH_3"/>
    <property type="match status" value="1"/>
</dbReference>
<dbReference type="InterPro" id="IPR025698">
    <property type="entry name" value="2TM_dom"/>
</dbReference>
<evidence type="ECO:0000256" key="2">
    <source>
        <dbReference type="SAM" id="MobiDB-lite"/>
    </source>
</evidence>
<proteinExistence type="predicted"/>
<keyword evidence="3" id="KW-1133">Transmembrane helix</keyword>
<dbReference type="InterPro" id="IPR050807">
    <property type="entry name" value="TransReg_Diox_bact_type"/>
</dbReference>
<comment type="caution">
    <text evidence="5">The sequence shown here is derived from an EMBL/GenBank/DDBJ whole genome shotgun (WGS) entry which is preliminary data.</text>
</comment>
<name>A0ABX0HU62_9BURK</name>
<dbReference type="SUPFAM" id="SSF47413">
    <property type="entry name" value="lambda repressor-like DNA-binding domains"/>
    <property type="match status" value="1"/>
</dbReference>
<dbReference type="PROSITE" id="PS50943">
    <property type="entry name" value="HTH_CROC1"/>
    <property type="match status" value="1"/>
</dbReference>
<dbReference type="PANTHER" id="PTHR46797:SF1">
    <property type="entry name" value="METHYLPHOSPHONATE SYNTHASE"/>
    <property type="match status" value="1"/>
</dbReference>
<keyword evidence="1" id="KW-0238">DNA-binding</keyword>
<keyword evidence="3" id="KW-0812">Transmembrane</keyword>
<dbReference type="CDD" id="cd00093">
    <property type="entry name" value="HTH_XRE"/>
    <property type="match status" value="1"/>
</dbReference>
<dbReference type="InterPro" id="IPR010982">
    <property type="entry name" value="Lambda_DNA-bd_dom_sf"/>
</dbReference>
<organism evidence="5 6">
    <name type="scientific">Rubrivivax benzoatilyticus</name>
    <dbReference type="NCBI Taxonomy" id="316997"/>
    <lineage>
        <taxon>Bacteria</taxon>
        <taxon>Pseudomonadati</taxon>
        <taxon>Pseudomonadota</taxon>
        <taxon>Betaproteobacteria</taxon>
        <taxon>Burkholderiales</taxon>
        <taxon>Sphaerotilaceae</taxon>
        <taxon>Rubrivivax</taxon>
    </lineage>
</organism>
<feature type="region of interest" description="Disordered" evidence="2">
    <location>
        <begin position="63"/>
        <end position="88"/>
    </location>
</feature>
<dbReference type="InterPro" id="IPR001387">
    <property type="entry name" value="Cro/C1-type_HTH"/>
</dbReference>
<dbReference type="Pfam" id="PF13239">
    <property type="entry name" value="2TM"/>
    <property type="match status" value="1"/>
</dbReference>